<dbReference type="Pfam" id="PF00742">
    <property type="entry name" value="Homoserine_dh"/>
    <property type="match status" value="1"/>
</dbReference>
<evidence type="ECO:0000313" key="6">
    <source>
        <dbReference type="Proteomes" id="UP001550628"/>
    </source>
</evidence>
<proteinExistence type="inferred from homology"/>
<reference evidence="5 6" key="1">
    <citation type="submission" date="2024-06" db="EMBL/GenBank/DDBJ databases">
        <title>The Natural Products Discovery Center: Release of the First 8490 Sequenced Strains for Exploring Actinobacteria Biosynthetic Diversity.</title>
        <authorList>
            <person name="Kalkreuter E."/>
            <person name="Kautsar S.A."/>
            <person name="Yang D."/>
            <person name="Bader C.D."/>
            <person name="Teijaro C.N."/>
            <person name="Fluegel L."/>
            <person name="Davis C.M."/>
            <person name="Simpson J.R."/>
            <person name="Lauterbach L."/>
            <person name="Steele A.D."/>
            <person name="Gui C."/>
            <person name="Meng S."/>
            <person name="Li G."/>
            <person name="Viehrig K."/>
            <person name="Ye F."/>
            <person name="Su P."/>
            <person name="Kiefer A.F."/>
            <person name="Nichols A."/>
            <person name="Cepeda A.J."/>
            <person name="Yan W."/>
            <person name="Fan B."/>
            <person name="Jiang Y."/>
            <person name="Adhikari A."/>
            <person name="Zheng C.-J."/>
            <person name="Schuster L."/>
            <person name="Cowan T.M."/>
            <person name="Smanski M.J."/>
            <person name="Chevrette M.G."/>
            <person name="De Carvalho L.P.S."/>
            <person name="Shen B."/>
        </authorList>
    </citation>
    <scope>NUCLEOTIDE SEQUENCE [LARGE SCALE GENOMIC DNA]</scope>
    <source>
        <strain evidence="5 6">NPDC019708</strain>
    </source>
</reference>
<evidence type="ECO:0000256" key="3">
    <source>
        <dbReference type="ARBA" id="ARBA00023002"/>
    </source>
</evidence>
<dbReference type="InterPro" id="IPR022697">
    <property type="entry name" value="HDH_short"/>
</dbReference>
<gene>
    <name evidence="5" type="ORF">ABZ510_08845</name>
</gene>
<sequence length="337" mass="34478">MKAPIPLPIVLIGYGPVARNYAAVLRARRAEFRGRYLVDPYVVAIRGREGEVRTPDGGVPPDRHLWQARTPIEELLARAAPTVVAQAVPSHPDGAAEALADGLAALAAGAHLVTATKSPLLAGWSRLHTVASEYGRAVRISGATGAALPAGDLARAGLRGFEVQEVRGCVNGTASFVLDRLGEGVTPAAALDLARDRGIAEADAAADLSGADAATKLRLLSGLLWGWDVAACRVEAEPIGDGTAALAVRAHARGAVLRHIGSARADAPGRVVVALREFPRTAVPFGVLAGPEKAVEFRCGDAGDITVSGGRSSPLGAALAMVKDTLALAIDPAAGIG</sequence>
<organism evidence="5 6">
    <name type="scientific">Nocardia rhamnosiphila</name>
    <dbReference type="NCBI Taxonomy" id="426716"/>
    <lineage>
        <taxon>Bacteria</taxon>
        <taxon>Bacillati</taxon>
        <taxon>Actinomycetota</taxon>
        <taxon>Actinomycetes</taxon>
        <taxon>Mycobacteriales</taxon>
        <taxon>Nocardiaceae</taxon>
        <taxon>Nocardia</taxon>
    </lineage>
</organism>
<dbReference type="Gene3D" id="3.30.360.10">
    <property type="entry name" value="Dihydrodipicolinate Reductase, domain 2"/>
    <property type="match status" value="1"/>
</dbReference>
<evidence type="ECO:0000259" key="4">
    <source>
        <dbReference type="Pfam" id="PF00742"/>
    </source>
</evidence>
<dbReference type="EC" id="1.1.1.3" evidence="2"/>
<name>A0ABV2WM64_9NOCA</name>
<dbReference type="SUPFAM" id="SSF55347">
    <property type="entry name" value="Glyceraldehyde-3-phosphate dehydrogenase-like, C-terminal domain"/>
    <property type="match status" value="1"/>
</dbReference>
<keyword evidence="3" id="KW-0560">Oxidoreductase</keyword>
<comment type="similarity">
    <text evidence="1">Belongs to the homoserine dehydrogenase family.</text>
</comment>
<dbReference type="PANTHER" id="PTHR43331:SF1">
    <property type="entry name" value="HOMOSERINE DEHYDROGENASE"/>
    <property type="match status" value="1"/>
</dbReference>
<evidence type="ECO:0000256" key="2">
    <source>
        <dbReference type="ARBA" id="ARBA00013213"/>
    </source>
</evidence>
<dbReference type="PANTHER" id="PTHR43331">
    <property type="entry name" value="HOMOSERINE DEHYDROGENASE"/>
    <property type="match status" value="1"/>
</dbReference>
<comment type="caution">
    <text evidence="5">The sequence shown here is derived from an EMBL/GenBank/DDBJ whole genome shotgun (WGS) entry which is preliminary data.</text>
</comment>
<evidence type="ECO:0000313" key="5">
    <source>
        <dbReference type="EMBL" id="MEU1951958.1"/>
    </source>
</evidence>
<dbReference type="PIRSF" id="PIRSF036497">
    <property type="entry name" value="HDH_short"/>
    <property type="match status" value="1"/>
</dbReference>
<dbReference type="EMBL" id="JBEYBF010000004">
    <property type="protein sequence ID" value="MEU1951958.1"/>
    <property type="molecule type" value="Genomic_DNA"/>
</dbReference>
<protein>
    <recommendedName>
        <fullName evidence="2">homoserine dehydrogenase</fullName>
        <ecNumber evidence="2">1.1.1.3</ecNumber>
    </recommendedName>
</protein>
<feature type="domain" description="Homoserine dehydrogenase catalytic" evidence="4">
    <location>
        <begin position="153"/>
        <end position="326"/>
    </location>
</feature>
<dbReference type="InterPro" id="IPR001342">
    <property type="entry name" value="HDH_cat"/>
</dbReference>
<keyword evidence="6" id="KW-1185">Reference proteome</keyword>
<dbReference type="Proteomes" id="UP001550628">
    <property type="component" value="Unassembled WGS sequence"/>
</dbReference>
<dbReference type="RefSeq" id="WP_356953842.1">
    <property type="nucleotide sequence ID" value="NZ_JBEYBD010000001.1"/>
</dbReference>
<dbReference type="SUPFAM" id="SSF51735">
    <property type="entry name" value="NAD(P)-binding Rossmann-fold domains"/>
    <property type="match status" value="1"/>
</dbReference>
<accession>A0ABV2WM64</accession>
<dbReference type="Gene3D" id="3.40.50.720">
    <property type="entry name" value="NAD(P)-binding Rossmann-like Domain"/>
    <property type="match status" value="1"/>
</dbReference>
<dbReference type="InterPro" id="IPR036291">
    <property type="entry name" value="NAD(P)-bd_dom_sf"/>
</dbReference>
<evidence type="ECO:0000256" key="1">
    <source>
        <dbReference type="ARBA" id="ARBA00006753"/>
    </source>
</evidence>